<evidence type="ECO:0000256" key="1">
    <source>
        <dbReference type="ARBA" id="ARBA00001947"/>
    </source>
</evidence>
<dbReference type="SUPFAM" id="SSF53187">
    <property type="entry name" value="Zn-dependent exopeptidases"/>
    <property type="match status" value="1"/>
</dbReference>
<evidence type="ECO:0000313" key="6">
    <source>
        <dbReference type="Proteomes" id="UP000717585"/>
    </source>
</evidence>
<gene>
    <name evidence="5" type="ORF">J8273_0838</name>
</gene>
<feature type="domain" description="Peptidase M14" evidence="4">
    <location>
        <begin position="134"/>
        <end position="417"/>
    </location>
</feature>
<sequence>MSKQFSSPPLTFDCAFESGNIGKVVRTETNAYDIYIRPDTYQEKWRLWFYFRVTGVRAGESVCFSIMNINKKATAYRLGMSPIVRSTSRPKWERIPEKYCFNYTDPRGKAKNPIVSFLFKFDNERDEYFFAFCYPYTYSMLQRFLSRVTAAGLPYFHRAELTQTLMSKTVDLLTITDPAVDDSGKKVVLITARVHPGETPASFVCHSVIEFLISSGPIPEALRRAVVFKIVPMMNPDGVYWGNYRTNGLGHDLNRKYLAPRPDAHPVISAVRRLVRALYMDEALPLPLEPDVVDSTPLENAETRLALVVDLHAHSNCTGAFFYYNANKNDPVRDAAEKAYPTIVGRLSRPFAAGCVRASTDSGKDGTMRRTLENLLEPSPFTYTCEVSCFGGLLDGTTSGRKEVYTPDSYMQIGRDLMVGLAEYLSLDVSGRS</sequence>
<comment type="cofactor">
    <cofactor evidence="1">
        <name>Zn(2+)</name>
        <dbReference type="ChEBI" id="CHEBI:29105"/>
    </cofactor>
</comment>
<dbReference type="InterPro" id="IPR000834">
    <property type="entry name" value="Peptidase_M14"/>
</dbReference>
<dbReference type="GO" id="GO:0004181">
    <property type="term" value="F:metallocarboxypeptidase activity"/>
    <property type="evidence" value="ECO:0007669"/>
    <property type="project" value="InterPro"/>
</dbReference>
<dbReference type="EMBL" id="JAHDYR010000002">
    <property type="protein sequence ID" value="KAG9397354.1"/>
    <property type="molecule type" value="Genomic_DNA"/>
</dbReference>
<dbReference type="GO" id="GO:0006508">
    <property type="term" value="P:proteolysis"/>
    <property type="evidence" value="ECO:0007669"/>
    <property type="project" value="InterPro"/>
</dbReference>
<protein>
    <submittedName>
        <fullName evidence="5">Zinc carboxypeptidase</fullName>
    </submittedName>
</protein>
<dbReference type="PANTHER" id="PTHR12756:SF9">
    <property type="entry name" value="CYTOSOLIC CARBOXYPEPTIDASE 6"/>
    <property type="match status" value="1"/>
</dbReference>
<reference evidence="5" key="1">
    <citation type="submission" date="2021-05" db="EMBL/GenBank/DDBJ databases">
        <title>A free-living protist that lacks canonical eukaryotic 1 DNA replication and segregation systems.</title>
        <authorList>
            <person name="Salas-Leiva D.E."/>
            <person name="Tromer E.C."/>
            <person name="Curtis B.A."/>
            <person name="Jerlstrom-Hultqvist J."/>
            <person name="Kolisko M."/>
            <person name="Yi Z."/>
            <person name="Salas-Leiva J.S."/>
            <person name="Gallot-Lavallee L."/>
            <person name="Kops G.J.P.L."/>
            <person name="Archibald J.M."/>
            <person name="Simpson A.G.B."/>
            <person name="Roger A.J."/>
        </authorList>
    </citation>
    <scope>NUCLEOTIDE SEQUENCE</scope>
    <source>
        <strain evidence="5">BICM</strain>
    </source>
</reference>
<accession>A0A8J6BA71</accession>
<comment type="caution">
    <text evidence="5">The sequence shown here is derived from an EMBL/GenBank/DDBJ whole genome shotgun (WGS) entry which is preliminary data.</text>
</comment>
<dbReference type="PANTHER" id="PTHR12756">
    <property type="entry name" value="CYTOSOLIC CARBOXYPEPTIDASE"/>
    <property type="match status" value="1"/>
</dbReference>
<proteinExistence type="inferred from homology"/>
<keyword evidence="6" id="KW-1185">Reference proteome</keyword>
<comment type="similarity">
    <text evidence="2 3">Belongs to the peptidase M14 family.</text>
</comment>
<dbReference type="OrthoDB" id="10253041at2759"/>
<dbReference type="GO" id="GO:0008270">
    <property type="term" value="F:zinc ion binding"/>
    <property type="evidence" value="ECO:0007669"/>
    <property type="project" value="InterPro"/>
</dbReference>
<evidence type="ECO:0000256" key="3">
    <source>
        <dbReference type="PROSITE-ProRule" id="PRU01379"/>
    </source>
</evidence>
<dbReference type="AlphaFoldDB" id="A0A8J6BA71"/>
<name>A0A8J6BA71_9EUKA</name>
<dbReference type="Gene3D" id="3.40.630.10">
    <property type="entry name" value="Zn peptidases"/>
    <property type="match status" value="1"/>
</dbReference>
<feature type="active site" description="Proton donor/acceptor" evidence="3">
    <location>
        <position position="386"/>
    </location>
</feature>
<dbReference type="Pfam" id="PF00246">
    <property type="entry name" value="Peptidase_M14"/>
    <property type="match status" value="1"/>
</dbReference>
<dbReference type="PROSITE" id="PS52035">
    <property type="entry name" value="PEPTIDASE_M14"/>
    <property type="match status" value="1"/>
</dbReference>
<evidence type="ECO:0000256" key="2">
    <source>
        <dbReference type="ARBA" id="ARBA00005988"/>
    </source>
</evidence>
<keyword evidence="5" id="KW-0645">Protease</keyword>
<evidence type="ECO:0000259" key="4">
    <source>
        <dbReference type="PROSITE" id="PS52035"/>
    </source>
</evidence>
<organism evidence="5 6">
    <name type="scientific">Carpediemonas membranifera</name>
    <dbReference type="NCBI Taxonomy" id="201153"/>
    <lineage>
        <taxon>Eukaryota</taxon>
        <taxon>Metamonada</taxon>
        <taxon>Carpediemonas-like organisms</taxon>
        <taxon>Carpediemonas</taxon>
    </lineage>
</organism>
<dbReference type="Pfam" id="PF18027">
    <property type="entry name" value="Pepdidase_M14_N"/>
    <property type="match status" value="1"/>
</dbReference>
<dbReference type="Proteomes" id="UP000717585">
    <property type="component" value="Unassembled WGS sequence"/>
</dbReference>
<evidence type="ECO:0000313" key="5">
    <source>
        <dbReference type="EMBL" id="KAG9397354.1"/>
    </source>
</evidence>
<keyword evidence="5" id="KW-0378">Hydrolase</keyword>
<keyword evidence="5" id="KW-0121">Carboxypeptidase</keyword>
<dbReference type="InterPro" id="IPR040626">
    <property type="entry name" value="Pepdidase_M14_N"/>
</dbReference>
<dbReference type="Gene3D" id="2.60.40.3120">
    <property type="match status" value="1"/>
</dbReference>
<dbReference type="InterPro" id="IPR050821">
    <property type="entry name" value="Cytosolic_carboxypeptidase"/>
</dbReference>